<feature type="domain" description="N-acetyltransferase" evidence="1">
    <location>
        <begin position="4"/>
        <end position="165"/>
    </location>
</feature>
<dbReference type="Gene3D" id="3.40.630.30">
    <property type="match status" value="1"/>
</dbReference>
<dbReference type="SUPFAM" id="SSF55729">
    <property type="entry name" value="Acyl-CoA N-acyltransferases (Nat)"/>
    <property type="match status" value="1"/>
</dbReference>
<sequence>MVNVEIIPITEEHIEEFWAAVDSVARERKYLAFLEGPPINTTRDYVLGNINGHWPHFIAVSEGKIIGWCDITALDRPVFAHVGSLGISVLAPYRGQGIGKKLMQTAIQKAEQKGLTRIELTVREKNQPAIALYKKMGFEIEGIHKNAVRIDGIYEDHIFMALLLGDAKD</sequence>
<dbReference type="AlphaFoldDB" id="A0A0W0YSR9"/>
<comment type="caution">
    <text evidence="2">The sequence shown here is derived from an EMBL/GenBank/DDBJ whole genome shotgun (WGS) entry which is preliminary data.</text>
</comment>
<dbReference type="PANTHER" id="PTHR43072">
    <property type="entry name" value="N-ACETYLTRANSFERASE"/>
    <property type="match status" value="1"/>
</dbReference>
<evidence type="ECO:0000313" key="2">
    <source>
        <dbReference type="EMBL" id="KTD59945.1"/>
    </source>
</evidence>
<dbReference type="OrthoDB" id="5419426at2"/>
<proteinExistence type="predicted"/>
<dbReference type="InterPro" id="IPR000182">
    <property type="entry name" value="GNAT_dom"/>
</dbReference>
<dbReference type="EMBL" id="LNYW01000046">
    <property type="protein sequence ID" value="KTD59945.1"/>
    <property type="molecule type" value="Genomic_DNA"/>
</dbReference>
<dbReference type="CDD" id="cd04301">
    <property type="entry name" value="NAT_SF"/>
    <property type="match status" value="1"/>
</dbReference>
<evidence type="ECO:0000313" key="3">
    <source>
        <dbReference type="Proteomes" id="UP000054600"/>
    </source>
</evidence>
<dbReference type="RefSeq" id="WP_018576978.1">
    <property type="nucleotide sequence ID" value="NZ_KB892393.1"/>
</dbReference>
<organism evidence="2 3">
    <name type="scientific">Legionella shakespearei DSM 23087</name>
    <dbReference type="NCBI Taxonomy" id="1122169"/>
    <lineage>
        <taxon>Bacteria</taxon>
        <taxon>Pseudomonadati</taxon>
        <taxon>Pseudomonadota</taxon>
        <taxon>Gammaproteobacteria</taxon>
        <taxon>Legionellales</taxon>
        <taxon>Legionellaceae</taxon>
        <taxon>Legionella</taxon>
    </lineage>
</organism>
<accession>A0A0W0YSR9</accession>
<dbReference type="GO" id="GO:0016747">
    <property type="term" value="F:acyltransferase activity, transferring groups other than amino-acyl groups"/>
    <property type="evidence" value="ECO:0007669"/>
    <property type="project" value="InterPro"/>
</dbReference>
<dbReference type="STRING" id="1122169.Lsha_1695"/>
<evidence type="ECO:0000259" key="1">
    <source>
        <dbReference type="PROSITE" id="PS51186"/>
    </source>
</evidence>
<dbReference type="Proteomes" id="UP000054600">
    <property type="component" value="Unassembled WGS sequence"/>
</dbReference>
<keyword evidence="2" id="KW-0808">Transferase</keyword>
<keyword evidence="3" id="KW-1185">Reference proteome</keyword>
<protein>
    <submittedName>
        <fullName evidence="2">GCN5-related N-acetyltransferase</fullName>
    </submittedName>
</protein>
<gene>
    <name evidence="2" type="primary">rimI_2</name>
    <name evidence="2" type="ORF">Lsha_1695</name>
</gene>
<dbReference type="InterPro" id="IPR016181">
    <property type="entry name" value="Acyl_CoA_acyltransferase"/>
</dbReference>
<dbReference type="Pfam" id="PF00583">
    <property type="entry name" value="Acetyltransf_1"/>
    <property type="match status" value="1"/>
</dbReference>
<dbReference type="PATRIC" id="fig|1122169.6.peg.1948"/>
<reference evidence="2 3" key="1">
    <citation type="submission" date="2015-11" db="EMBL/GenBank/DDBJ databases">
        <title>Genomic analysis of 38 Legionella species identifies large and diverse effector repertoires.</title>
        <authorList>
            <person name="Burstein D."/>
            <person name="Amaro F."/>
            <person name="Zusman T."/>
            <person name="Lifshitz Z."/>
            <person name="Cohen O."/>
            <person name="Gilbert J.A."/>
            <person name="Pupko T."/>
            <person name="Shuman H.A."/>
            <person name="Segal G."/>
        </authorList>
    </citation>
    <scope>NUCLEOTIDE SEQUENCE [LARGE SCALE GENOMIC DNA]</scope>
    <source>
        <strain evidence="2 3">ATCC 49655</strain>
    </source>
</reference>
<dbReference type="eggNOG" id="COG0456">
    <property type="taxonomic scope" value="Bacteria"/>
</dbReference>
<name>A0A0W0YSR9_9GAMM</name>
<dbReference type="PROSITE" id="PS51186">
    <property type="entry name" value="GNAT"/>
    <property type="match status" value="1"/>
</dbReference>